<keyword evidence="1" id="KW-0732">Signal</keyword>
<evidence type="ECO:0000256" key="1">
    <source>
        <dbReference type="SAM" id="SignalP"/>
    </source>
</evidence>
<dbReference type="EMBL" id="SVNY01000001">
    <property type="protein sequence ID" value="MBE6832384.1"/>
    <property type="molecule type" value="Genomic_DNA"/>
</dbReference>
<dbReference type="RefSeq" id="WP_326839855.1">
    <property type="nucleotide sequence ID" value="NZ_SVNY01000001.1"/>
</dbReference>
<feature type="chain" id="PRO_5037532200" evidence="1">
    <location>
        <begin position="31"/>
        <end position="1043"/>
    </location>
</feature>
<dbReference type="Gene3D" id="2.60.40.1080">
    <property type="match status" value="1"/>
</dbReference>
<dbReference type="Proteomes" id="UP000754750">
    <property type="component" value="Unassembled WGS sequence"/>
</dbReference>
<organism evidence="2 3">
    <name type="scientific">Faecalispora sporosphaeroides</name>
    <dbReference type="NCBI Taxonomy" id="1549"/>
    <lineage>
        <taxon>Bacteria</taxon>
        <taxon>Bacillati</taxon>
        <taxon>Bacillota</taxon>
        <taxon>Clostridia</taxon>
        <taxon>Eubacteriales</taxon>
        <taxon>Oscillospiraceae</taxon>
        <taxon>Faecalispora</taxon>
    </lineage>
</organism>
<feature type="signal peptide" evidence="1">
    <location>
        <begin position="1"/>
        <end position="30"/>
    </location>
</feature>
<accession>A0A928KQP7</accession>
<evidence type="ECO:0000313" key="3">
    <source>
        <dbReference type="Proteomes" id="UP000754750"/>
    </source>
</evidence>
<sequence>MNKTKSKVLSLILASAMVVSSFSSLNFASAATRTETGKLTIDNDSAPLNDDDELFLVSTDKRSAEIDIEDLLGDITLETYDHEDVSDAEFDKLSHVKGDKILTVEKDDDDYKLVVKANAEGMEVVNIRYEGTYTRDDDKEYTVRGDKDITVYCDKAGEVFLGEAGEKDKDGKLYSDSTAKGIGDRPDEIPSAAVNQKYLDIEAYYATPGANNVAVYHTLDLTKVAKNEAEAEKGNLLYTKPDSKNAGQTILDDDNIELKNSKSFKAILLADGQSELSEADRKDANLYNQYNELQTSASYQPTTTPSVIRLITEFKPTQLYKEASGNHKKDDKKSDAKLTSVGNNTLEIKLGKIALQDKGTDPNYELLKDAETGLYYFDDVDGSKQDHKVEVAKKYNADISLTDGIAKNVSTYEINKKKGKTYIAGSGTDWDSNDSFNDALDEPDYPVSVGGYKIVTDGDVTVKGGSIGDLEAKNSIKVEDGTVGNLKSNKTEVEDGSVETIKQKTVDGAQPTILVSGGKVKNIDADDAIVTIDGGNISGNVVADTISIDADDDDIDTVIGGDVVADNDWEDSSESDAIKLDATSDATVTVKGTLRGENGNIELQGDNVVLGNVDLDYENDVTMEDFTGTVKGIINAGDDSTLEANGDTDVTISGKLTVDSVEIEEDAKVAVSDADVGSISGDGQFSFVAGKLNAEGGIDTATKLVITDGLAVGATAFTTEEGAVDSEDLNTLGFTLETKSANSTTDKHIIKSVKFAGVKFDKTALRIAKGQSETLTVANYPAGTALPEGYSVEWNVDVNDDYITVTTEGNVATVKAVDYNADRAVDNQGTISATVVDEDGYEVEDLLTASINVTAIEKPDSKVTLDTTKPVTLGTGAVYQYIAKSSSGAVMTATSSDTQIATVELFNAADPRGYKFQVKGVAEGTATITTTDANGATATLAVTVVKVNGTLKADTTSYTFAPGKVYDVKFSTTGTTAVPVVTVNGKVVSIAPRGNGVYRVTAQNPGTAFVVAKVGNTHVSVKFVVANGAASVGVKGNNVSTLK</sequence>
<name>A0A928KQP7_9FIRM</name>
<comment type="caution">
    <text evidence="2">The sequence shown here is derived from an EMBL/GenBank/DDBJ whole genome shotgun (WGS) entry which is preliminary data.</text>
</comment>
<proteinExistence type="predicted"/>
<protein>
    <submittedName>
        <fullName evidence="2">Uncharacterized protein</fullName>
    </submittedName>
</protein>
<dbReference type="AlphaFoldDB" id="A0A928KQP7"/>
<evidence type="ECO:0000313" key="2">
    <source>
        <dbReference type="EMBL" id="MBE6832384.1"/>
    </source>
</evidence>
<gene>
    <name evidence="2" type="ORF">E7512_02165</name>
</gene>
<reference evidence="2" key="1">
    <citation type="submission" date="2019-04" db="EMBL/GenBank/DDBJ databases">
        <title>Evolution of Biomass-Degrading Anaerobic Consortia Revealed by Metagenomics.</title>
        <authorList>
            <person name="Peng X."/>
        </authorList>
    </citation>
    <scope>NUCLEOTIDE SEQUENCE</scope>
    <source>
        <strain evidence="2">SIG551</strain>
    </source>
</reference>